<evidence type="ECO:0000313" key="1">
    <source>
        <dbReference type="EMBL" id="GFG53291.1"/>
    </source>
</evidence>
<name>A0A7I9W6G1_MYCAG</name>
<dbReference type="AlphaFoldDB" id="A0A7I9W6G1"/>
<proteinExistence type="predicted"/>
<organism evidence="1 2">
    <name type="scientific">Mycolicibacterium agri</name>
    <name type="common">Mycobacterium agri</name>
    <dbReference type="NCBI Taxonomy" id="36811"/>
    <lineage>
        <taxon>Bacteria</taxon>
        <taxon>Bacillati</taxon>
        <taxon>Actinomycetota</taxon>
        <taxon>Actinomycetes</taxon>
        <taxon>Mycobacteriales</taxon>
        <taxon>Mycobacteriaceae</taxon>
        <taxon>Mycolicibacterium</taxon>
    </lineage>
</organism>
<dbReference type="Proteomes" id="UP000465302">
    <property type="component" value="Unassembled WGS sequence"/>
</dbReference>
<gene>
    <name evidence="1" type="ORF">MAGR_47320</name>
</gene>
<evidence type="ECO:0008006" key="3">
    <source>
        <dbReference type="Google" id="ProtNLM"/>
    </source>
</evidence>
<dbReference type="PANTHER" id="PTHR35004:SF8">
    <property type="entry name" value="TRANSPOSASE RV3428C-RELATED"/>
    <property type="match status" value="1"/>
</dbReference>
<evidence type="ECO:0000313" key="2">
    <source>
        <dbReference type="Proteomes" id="UP000465302"/>
    </source>
</evidence>
<reference evidence="1 2" key="1">
    <citation type="journal article" date="2019" name="Emerg. Microbes Infect.">
        <title>Comprehensive subspecies identification of 175 nontuberculous mycobacteria species based on 7547 genomic profiles.</title>
        <authorList>
            <person name="Matsumoto Y."/>
            <person name="Kinjo T."/>
            <person name="Motooka D."/>
            <person name="Nabeya D."/>
            <person name="Jung N."/>
            <person name="Uechi K."/>
            <person name="Horii T."/>
            <person name="Iida T."/>
            <person name="Fujita J."/>
            <person name="Nakamura S."/>
        </authorList>
    </citation>
    <scope>NUCLEOTIDE SEQUENCE [LARGE SCALE GENOMIC DNA]</scope>
    <source>
        <strain evidence="1 2">JCM 6377</strain>
    </source>
</reference>
<dbReference type="EMBL" id="BLKS01000001">
    <property type="protein sequence ID" value="GFG53291.1"/>
    <property type="molecule type" value="Genomic_DNA"/>
</dbReference>
<protein>
    <recommendedName>
        <fullName evidence="3">Integrase catalytic domain-containing protein</fullName>
    </recommendedName>
</protein>
<dbReference type="PANTHER" id="PTHR35004">
    <property type="entry name" value="TRANSPOSASE RV3428C-RELATED"/>
    <property type="match status" value="1"/>
</dbReference>
<sequence length="144" mass="15605">MFVWLSYADPDRGDCRMWAAWEFFGGVFAVLIPDNLKPVIADADAVNPQFTHGWLDYAGHAGFLTDPARVASPKDKPRVERAVQYVRRNFWDGETFTSIEAAQRAAAAWCRDTAGTCMHGTTCASGRAVHRRGAADAAAGAGGL</sequence>
<comment type="caution">
    <text evidence="1">The sequence shown here is derived from an EMBL/GenBank/DDBJ whole genome shotgun (WGS) entry which is preliminary data.</text>
</comment>
<accession>A0A7I9W6G1</accession>